<reference evidence="2 3" key="1">
    <citation type="journal article" date="2018" name="PLoS Genet.">
        <title>Population sequencing reveals clonal diversity and ancestral inbreeding in the grapevine cultivar Chardonnay.</title>
        <authorList>
            <person name="Roach M.J."/>
            <person name="Johnson D.L."/>
            <person name="Bohlmann J."/>
            <person name="van Vuuren H.J."/>
            <person name="Jones S.J."/>
            <person name="Pretorius I.S."/>
            <person name="Schmidt S.A."/>
            <person name="Borneman A.R."/>
        </authorList>
    </citation>
    <scope>NUCLEOTIDE SEQUENCE [LARGE SCALE GENOMIC DNA]</scope>
    <source>
        <strain evidence="3">cv. Chardonnay</strain>
        <tissue evidence="2">Leaf</tissue>
    </source>
</reference>
<feature type="compositionally biased region" description="Polar residues" evidence="1">
    <location>
        <begin position="34"/>
        <end position="45"/>
    </location>
</feature>
<comment type="caution">
    <text evidence="2">The sequence shown here is derived from an EMBL/GenBank/DDBJ whole genome shotgun (WGS) entry which is preliminary data.</text>
</comment>
<sequence length="269" mass="29935">MDQRWCSGPSSSGLQEMGAQRGGPPRLGPKRSKFNSSPLGVSVQSGPLDDANSELEFLRVREMETVIVQKANALEGWADSALHKEVMRYEALSSLGGLWVSGNSSSSSMSTFGRTPKGEFFDHSGEAREICQIDRDSQGQEVEDTRPKGSVCWELVEFKGALATAREQEGGSSQDEVQDEMGEKDLDWQESSLARFSHFLGFSTDGMEKEILNFLSKIRKRMEKIHSKGLLEKSRFERELKRLECSVNYEGDSKKKGSIQGKGMQMMCV</sequence>
<protein>
    <submittedName>
        <fullName evidence="2">Uncharacterized protein</fullName>
    </submittedName>
</protein>
<evidence type="ECO:0000256" key="1">
    <source>
        <dbReference type="SAM" id="MobiDB-lite"/>
    </source>
</evidence>
<feature type="region of interest" description="Disordered" evidence="1">
    <location>
        <begin position="165"/>
        <end position="184"/>
    </location>
</feature>
<evidence type="ECO:0000313" key="2">
    <source>
        <dbReference type="EMBL" id="RVX14020.1"/>
    </source>
</evidence>
<proteinExistence type="predicted"/>
<dbReference type="EMBL" id="QGNW01000022">
    <property type="protein sequence ID" value="RVX14020.1"/>
    <property type="molecule type" value="Genomic_DNA"/>
</dbReference>
<evidence type="ECO:0000313" key="3">
    <source>
        <dbReference type="Proteomes" id="UP000288805"/>
    </source>
</evidence>
<accession>A0A438JYI1</accession>
<dbReference type="AlphaFoldDB" id="A0A438JYI1"/>
<organism evidence="2 3">
    <name type="scientific">Vitis vinifera</name>
    <name type="common">Grape</name>
    <dbReference type="NCBI Taxonomy" id="29760"/>
    <lineage>
        <taxon>Eukaryota</taxon>
        <taxon>Viridiplantae</taxon>
        <taxon>Streptophyta</taxon>
        <taxon>Embryophyta</taxon>
        <taxon>Tracheophyta</taxon>
        <taxon>Spermatophyta</taxon>
        <taxon>Magnoliopsida</taxon>
        <taxon>eudicotyledons</taxon>
        <taxon>Gunneridae</taxon>
        <taxon>Pentapetalae</taxon>
        <taxon>rosids</taxon>
        <taxon>Vitales</taxon>
        <taxon>Vitaceae</taxon>
        <taxon>Viteae</taxon>
        <taxon>Vitis</taxon>
    </lineage>
</organism>
<name>A0A438JYI1_VITVI</name>
<dbReference type="Proteomes" id="UP000288805">
    <property type="component" value="Unassembled WGS sequence"/>
</dbReference>
<gene>
    <name evidence="2" type="ORF">CK203_011175</name>
</gene>
<feature type="region of interest" description="Disordered" evidence="1">
    <location>
        <begin position="1"/>
        <end position="49"/>
    </location>
</feature>